<comment type="caution">
    <text evidence="2">The sequence shown here is derived from an EMBL/GenBank/DDBJ whole genome shotgun (WGS) entry which is preliminary data.</text>
</comment>
<gene>
    <name evidence="2" type="ORF">QTP70_034083</name>
</gene>
<proteinExistence type="predicted"/>
<dbReference type="InterPro" id="IPR000270">
    <property type="entry name" value="PB1_dom"/>
</dbReference>
<reference evidence="2" key="1">
    <citation type="submission" date="2023-06" db="EMBL/GenBank/DDBJ databases">
        <title>Male Hemibagrus guttatus genome.</title>
        <authorList>
            <person name="Bian C."/>
        </authorList>
    </citation>
    <scope>NUCLEOTIDE SEQUENCE</scope>
    <source>
        <strain evidence="2">Male_cb2023</strain>
        <tissue evidence="2">Muscle</tissue>
    </source>
</reference>
<dbReference type="Pfam" id="PF00564">
    <property type="entry name" value="PB1"/>
    <property type="match status" value="1"/>
</dbReference>
<protein>
    <recommendedName>
        <fullName evidence="1">PB1 domain-containing protein</fullName>
    </recommendedName>
</protein>
<dbReference type="Gene3D" id="3.10.20.90">
    <property type="entry name" value="Phosphatidylinositol 3-kinase Catalytic Subunit, Chain A, domain 1"/>
    <property type="match status" value="1"/>
</dbReference>
<evidence type="ECO:0000259" key="1">
    <source>
        <dbReference type="PROSITE" id="PS51745"/>
    </source>
</evidence>
<accession>A0AAE0R412</accession>
<dbReference type="FunFam" id="3.10.20.90:FF:000071">
    <property type="entry name" value="Protein kinase C"/>
    <property type="match status" value="1"/>
</dbReference>
<dbReference type="AlphaFoldDB" id="A0AAE0R412"/>
<dbReference type="EMBL" id="JAUCMX010000007">
    <property type="protein sequence ID" value="KAK3540531.1"/>
    <property type="molecule type" value="Genomic_DNA"/>
</dbReference>
<dbReference type="InterPro" id="IPR053793">
    <property type="entry name" value="PB1-like"/>
</dbReference>
<dbReference type="PROSITE" id="PS51745">
    <property type="entry name" value="PB1"/>
    <property type="match status" value="1"/>
</dbReference>
<evidence type="ECO:0000313" key="2">
    <source>
        <dbReference type="EMBL" id="KAK3540531.1"/>
    </source>
</evidence>
<dbReference type="SUPFAM" id="SSF54277">
    <property type="entry name" value="CAD &amp; PB1 domains"/>
    <property type="match status" value="1"/>
</dbReference>
<feature type="non-terminal residue" evidence="2">
    <location>
        <position position="1"/>
    </location>
</feature>
<dbReference type="SMART" id="SM00666">
    <property type="entry name" value="PB1"/>
    <property type="match status" value="1"/>
</dbReference>
<dbReference type="Proteomes" id="UP001274896">
    <property type="component" value="Unassembled WGS sequence"/>
</dbReference>
<sequence length="97" mass="10783">MLISYLDSGMSFSELCEEVREMCSVEKNLPITLKWIDDEAGDPCTISSQMELDEAFRIYGRSRSSGLLLHDLHLSLPPTPPVFPSIPEKPGMPCPGE</sequence>
<name>A0AAE0R412_9TELE</name>
<organism evidence="2 3">
    <name type="scientific">Hemibagrus guttatus</name>
    <dbReference type="NCBI Taxonomy" id="175788"/>
    <lineage>
        <taxon>Eukaryota</taxon>
        <taxon>Metazoa</taxon>
        <taxon>Chordata</taxon>
        <taxon>Craniata</taxon>
        <taxon>Vertebrata</taxon>
        <taxon>Euteleostomi</taxon>
        <taxon>Actinopterygii</taxon>
        <taxon>Neopterygii</taxon>
        <taxon>Teleostei</taxon>
        <taxon>Ostariophysi</taxon>
        <taxon>Siluriformes</taxon>
        <taxon>Bagridae</taxon>
        <taxon>Hemibagrus</taxon>
    </lineage>
</organism>
<keyword evidence="3" id="KW-1185">Reference proteome</keyword>
<evidence type="ECO:0000313" key="3">
    <source>
        <dbReference type="Proteomes" id="UP001274896"/>
    </source>
</evidence>
<feature type="domain" description="PB1" evidence="1">
    <location>
        <begin position="1"/>
        <end position="72"/>
    </location>
</feature>